<proteinExistence type="predicted"/>
<protein>
    <submittedName>
        <fullName evidence="2">Uncharacterized protein</fullName>
    </submittedName>
</protein>
<comment type="caution">
    <text evidence="2">The sequence shown here is derived from an EMBL/GenBank/DDBJ whole genome shotgun (WGS) entry which is preliminary data.</text>
</comment>
<evidence type="ECO:0000313" key="3">
    <source>
        <dbReference type="Proteomes" id="UP000615446"/>
    </source>
</evidence>
<organism evidence="2 3">
    <name type="scientific">Rhizophagus clarus</name>
    <dbReference type="NCBI Taxonomy" id="94130"/>
    <lineage>
        <taxon>Eukaryota</taxon>
        <taxon>Fungi</taxon>
        <taxon>Fungi incertae sedis</taxon>
        <taxon>Mucoromycota</taxon>
        <taxon>Glomeromycotina</taxon>
        <taxon>Glomeromycetes</taxon>
        <taxon>Glomerales</taxon>
        <taxon>Glomeraceae</taxon>
        <taxon>Rhizophagus</taxon>
    </lineage>
</organism>
<sequence length="244" mass="28573">MDEDQYDTSYEESDKTNSSDEQSSSDESSISERAKEKSIFYDNFDLVRHCSDLLIFYCFIIGLKKHLSKKRKSYTSVTDMDKNLRDAFRRDVFWIIQRLPENLNISKTFEDQKEFVLKMMIPSIMNVLSHDTYPVTNNVIYQLVHQRHRYQPITSNNAYHSPEISESDEGADENKIVTYDLQWRSNTTYSDSQLVEEVNPPLNASKWTISGYNSPLKRLVTSVHSDDEDEGDTEKDNGHKRQQR</sequence>
<accession>A0A8H3LTW2</accession>
<feature type="region of interest" description="Disordered" evidence="1">
    <location>
        <begin position="220"/>
        <end position="244"/>
    </location>
</feature>
<gene>
    <name evidence="2" type="ORF">RCL2_001951100</name>
</gene>
<feature type="region of interest" description="Disordered" evidence="1">
    <location>
        <begin position="1"/>
        <end position="29"/>
    </location>
</feature>
<feature type="compositionally biased region" description="Basic and acidic residues" evidence="1">
    <location>
        <begin position="234"/>
        <end position="244"/>
    </location>
</feature>
<dbReference type="EMBL" id="BLAL01000216">
    <property type="protein sequence ID" value="GES92747.1"/>
    <property type="molecule type" value="Genomic_DNA"/>
</dbReference>
<name>A0A8H3LTW2_9GLOM</name>
<reference evidence="2" key="1">
    <citation type="submission" date="2019-10" db="EMBL/GenBank/DDBJ databases">
        <title>Conservation and host-specific expression of non-tandemly repeated heterogenous ribosome RNA gene in arbuscular mycorrhizal fungi.</title>
        <authorList>
            <person name="Maeda T."/>
            <person name="Kobayashi Y."/>
            <person name="Nakagawa T."/>
            <person name="Ezawa T."/>
            <person name="Yamaguchi K."/>
            <person name="Bino T."/>
            <person name="Nishimoto Y."/>
            <person name="Shigenobu S."/>
            <person name="Kawaguchi M."/>
        </authorList>
    </citation>
    <scope>NUCLEOTIDE SEQUENCE</scope>
    <source>
        <strain evidence="2">HR1</strain>
    </source>
</reference>
<dbReference type="Proteomes" id="UP000615446">
    <property type="component" value="Unassembled WGS sequence"/>
</dbReference>
<dbReference type="AlphaFoldDB" id="A0A8H3LTW2"/>
<evidence type="ECO:0000256" key="1">
    <source>
        <dbReference type="SAM" id="MobiDB-lite"/>
    </source>
</evidence>
<feature type="compositionally biased region" description="Low complexity" evidence="1">
    <location>
        <begin position="19"/>
        <end position="28"/>
    </location>
</feature>
<evidence type="ECO:0000313" key="2">
    <source>
        <dbReference type="EMBL" id="GES92747.1"/>
    </source>
</evidence>
<feature type="compositionally biased region" description="Acidic residues" evidence="1">
    <location>
        <begin position="1"/>
        <end position="11"/>
    </location>
</feature>